<protein>
    <submittedName>
        <fullName evidence="2">Uncharacterized protein</fullName>
    </submittedName>
</protein>
<feature type="region of interest" description="Disordered" evidence="1">
    <location>
        <begin position="283"/>
        <end position="334"/>
    </location>
</feature>
<dbReference type="Proteomes" id="UP001595867">
    <property type="component" value="Unassembled WGS sequence"/>
</dbReference>
<reference evidence="3" key="1">
    <citation type="journal article" date="2019" name="Int. J. Syst. Evol. Microbiol.">
        <title>The Global Catalogue of Microorganisms (GCM) 10K type strain sequencing project: providing services to taxonomists for standard genome sequencing and annotation.</title>
        <authorList>
            <consortium name="The Broad Institute Genomics Platform"/>
            <consortium name="The Broad Institute Genome Sequencing Center for Infectious Disease"/>
            <person name="Wu L."/>
            <person name="Ma J."/>
        </authorList>
    </citation>
    <scope>NUCLEOTIDE SEQUENCE [LARGE SCALE GENOMIC DNA]</scope>
    <source>
        <strain evidence="3">TBRC 5832</strain>
    </source>
</reference>
<evidence type="ECO:0000313" key="3">
    <source>
        <dbReference type="Proteomes" id="UP001595867"/>
    </source>
</evidence>
<sequence>MTASATELLREFIVNLMSDREFAARYAEDPTGTLTAEGVTDVDLSGVDVSAVVGSAAADPGVPAEARTALHSHSGSTPPPASGGSPSVEHVVQHLNYVTYATYEGDETITQNLDLDVTNVTDNSFDLDVDGNVFGDIDASNVSASGDGAVAGGDDVNAATGDGAVANSGDGDVNAATGDGSTVIDGDVNSASGDGAQVIDGDNFGQANTGDGAVQAGDDISGAVNTGVNTGIVADELDDAVVGDGNQTAQVDGGADESVFNFGDGDVANLPDAEIEDSAVTFGEGDATNVSGNTVDDGSAISAGDGDAKGNNEDNDTTVTTVSDDDTTINDNDTTVNDNDTTVTDIDTTNVDTDIDDSIVSGDDTVIGA</sequence>
<name>A0ABV8J2Q9_9ACTN</name>
<gene>
    <name evidence="2" type="ORF">ACFO0C_36335</name>
</gene>
<evidence type="ECO:0000256" key="1">
    <source>
        <dbReference type="SAM" id="MobiDB-lite"/>
    </source>
</evidence>
<feature type="compositionally biased region" description="Low complexity" evidence="1">
    <location>
        <begin position="72"/>
        <end position="87"/>
    </location>
</feature>
<proteinExistence type="predicted"/>
<feature type="region of interest" description="Disordered" evidence="1">
    <location>
        <begin position="67"/>
        <end position="87"/>
    </location>
</feature>
<feature type="compositionally biased region" description="Low complexity" evidence="1">
    <location>
        <begin position="296"/>
        <end position="305"/>
    </location>
</feature>
<keyword evidence="3" id="KW-1185">Reference proteome</keyword>
<organism evidence="2 3">
    <name type="scientific">Actinoplanes subglobosus</name>
    <dbReference type="NCBI Taxonomy" id="1547892"/>
    <lineage>
        <taxon>Bacteria</taxon>
        <taxon>Bacillati</taxon>
        <taxon>Actinomycetota</taxon>
        <taxon>Actinomycetes</taxon>
        <taxon>Micromonosporales</taxon>
        <taxon>Micromonosporaceae</taxon>
        <taxon>Actinoplanes</taxon>
    </lineage>
</organism>
<accession>A0ABV8J2Q9</accession>
<dbReference type="RefSeq" id="WP_378071308.1">
    <property type="nucleotide sequence ID" value="NZ_JBHSBL010000024.1"/>
</dbReference>
<evidence type="ECO:0000313" key="2">
    <source>
        <dbReference type="EMBL" id="MFC4070430.1"/>
    </source>
</evidence>
<comment type="caution">
    <text evidence="2">The sequence shown here is derived from an EMBL/GenBank/DDBJ whole genome shotgun (WGS) entry which is preliminary data.</text>
</comment>
<dbReference type="EMBL" id="JBHSBL010000024">
    <property type="protein sequence ID" value="MFC4070430.1"/>
    <property type="molecule type" value="Genomic_DNA"/>
</dbReference>